<accession>T1JMQ9</accession>
<proteinExistence type="predicted"/>
<dbReference type="EnsemblMetazoa" id="SMAR015139-RA">
    <property type="protein sequence ID" value="SMAR015139-PA"/>
    <property type="gene ID" value="SMAR015139"/>
</dbReference>
<sequence>MSNSHCCVPKCGNYFPKTPKETTWHSIPINEVRKNIAIDISVEFTEKGRIDRANRRGNRALNKRLCEQQIELD</sequence>
<organism evidence="1 2">
    <name type="scientific">Strigamia maritima</name>
    <name type="common">European centipede</name>
    <name type="synonym">Geophilus maritimus</name>
    <dbReference type="NCBI Taxonomy" id="126957"/>
    <lineage>
        <taxon>Eukaryota</taxon>
        <taxon>Metazoa</taxon>
        <taxon>Ecdysozoa</taxon>
        <taxon>Arthropoda</taxon>
        <taxon>Myriapoda</taxon>
        <taxon>Chilopoda</taxon>
        <taxon>Pleurostigmophora</taxon>
        <taxon>Geophilomorpha</taxon>
        <taxon>Linotaeniidae</taxon>
        <taxon>Strigamia</taxon>
    </lineage>
</organism>
<reference evidence="2" key="1">
    <citation type="submission" date="2011-05" db="EMBL/GenBank/DDBJ databases">
        <authorList>
            <person name="Richards S.R."/>
            <person name="Qu J."/>
            <person name="Jiang H."/>
            <person name="Jhangiani S.N."/>
            <person name="Agravi P."/>
            <person name="Goodspeed R."/>
            <person name="Gross S."/>
            <person name="Mandapat C."/>
            <person name="Jackson L."/>
            <person name="Mathew T."/>
            <person name="Pu L."/>
            <person name="Thornton R."/>
            <person name="Saada N."/>
            <person name="Wilczek-Boney K.B."/>
            <person name="Lee S."/>
            <person name="Kovar C."/>
            <person name="Wu Y."/>
            <person name="Scherer S.E."/>
            <person name="Worley K.C."/>
            <person name="Muzny D.M."/>
            <person name="Gibbs R."/>
        </authorList>
    </citation>
    <scope>NUCLEOTIDE SEQUENCE</scope>
    <source>
        <strain evidence="2">Brora</strain>
    </source>
</reference>
<name>T1JMQ9_STRMM</name>
<keyword evidence="2" id="KW-1185">Reference proteome</keyword>
<reference evidence="1" key="2">
    <citation type="submission" date="2015-02" db="UniProtKB">
        <authorList>
            <consortium name="EnsemblMetazoa"/>
        </authorList>
    </citation>
    <scope>IDENTIFICATION</scope>
</reference>
<dbReference type="Proteomes" id="UP000014500">
    <property type="component" value="Unassembled WGS sequence"/>
</dbReference>
<dbReference type="EMBL" id="JH430820">
    <property type="status" value="NOT_ANNOTATED_CDS"/>
    <property type="molecule type" value="Genomic_DNA"/>
</dbReference>
<protein>
    <submittedName>
        <fullName evidence="1">Uncharacterized protein</fullName>
    </submittedName>
</protein>
<evidence type="ECO:0000313" key="2">
    <source>
        <dbReference type="Proteomes" id="UP000014500"/>
    </source>
</evidence>
<evidence type="ECO:0000313" key="1">
    <source>
        <dbReference type="EnsemblMetazoa" id="SMAR015139-PA"/>
    </source>
</evidence>
<dbReference type="AlphaFoldDB" id="T1JMQ9"/>
<dbReference type="HOGENOM" id="CLU_2707938_0_0_1"/>